<name>A0A825BDR6_CAMFE</name>
<evidence type="ECO:0000313" key="2">
    <source>
        <dbReference type="Proteomes" id="UP000535509"/>
    </source>
</evidence>
<dbReference type="EMBL" id="AABTCC010000049">
    <property type="protein sequence ID" value="EAI8860006.1"/>
    <property type="molecule type" value="Genomic_DNA"/>
</dbReference>
<gene>
    <name evidence="1" type="ORF">CX802_09240</name>
</gene>
<dbReference type="AlphaFoldDB" id="A0A825BDR6"/>
<feature type="non-terminal residue" evidence="1">
    <location>
        <position position="28"/>
    </location>
</feature>
<proteinExistence type="predicted"/>
<organism evidence="1 2">
    <name type="scientific">Campylobacter fetus</name>
    <dbReference type="NCBI Taxonomy" id="196"/>
    <lineage>
        <taxon>Bacteria</taxon>
        <taxon>Pseudomonadati</taxon>
        <taxon>Campylobacterota</taxon>
        <taxon>Epsilonproteobacteria</taxon>
        <taxon>Campylobacterales</taxon>
        <taxon>Campylobacteraceae</taxon>
        <taxon>Campylobacter</taxon>
    </lineage>
</organism>
<reference evidence="1 2" key="1">
    <citation type="submission" date="2018-06" db="EMBL/GenBank/DDBJ databases">
        <authorList>
            <consortium name="PulseNet: The National Subtyping Network for Foodborne Disease Surveillance"/>
            <person name="Tarr C.L."/>
            <person name="Trees E."/>
            <person name="Katz L.S."/>
            <person name="Carleton-Romer H.A."/>
            <person name="Stroika S."/>
            <person name="Kucerova Z."/>
            <person name="Roache K.F."/>
            <person name="Sabol A.L."/>
            <person name="Besser J."/>
            <person name="Gerner-Smidt P."/>
        </authorList>
    </citation>
    <scope>NUCLEOTIDE SEQUENCE [LARGE SCALE GENOMIC DNA]</scope>
    <source>
        <strain evidence="1 2">PNUSAC001503</strain>
    </source>
</reference>
<evidence type="ECO:0000313" key="1">
    <source>
        <dbReference type="EMBL" id="EAI8860006.1"/>
    </source>
</evidence>
<protein>
    <submittedName>
        <fullName evidence="1">Peptidoglycan domain protein</fullName>
    </submittedName>
</protein>
<comment type="caution">
    <text evidence="1">The sequence shown here is derived from an EMBL/GenBank/DDBJ whole genome shotgun (WGS) entry which is preliminary data.</text>
</comment>
<dbReference type="Proteomes" id="UP000535509">
    <property type="component" value="Unassembled WGS sequence"/>
</dbReference>
<keyword evidence="2" id="KW-1185">Reference proteome</keyword>
<sequence>MANFKESMEVLLGLEFSSSRDVLHKNKT</sequence>
<accession>A0A825BDR6</accession>